<evidence type="ECO:0000313" key="2">
    <source>
        <dbReference type="Proteomes" id="UP001291999"/>
    </source>
</evidence>
<comment type="caution">
    <text evidence="1">The sequence shown here is derived from an EMBL/GenBank/DDBJ whole genome shotgun (WGS) entry which is preliminary data.</text>
</comment>
<dbReference type="SUPFAM" id="SSF140453">
    <property type="entry name" value="EsxAB dimer-like"/>
    <property type="match status" value="1"/>
</dbReference>
<dbReference type="InterPro" id="IPR036689">
    <property type="entry name" value="ESAT-6-like_sf"/>
</dbReference>
<keyword evidence="2" id="KW-1185">Reference proteome</keyword>
<dbReference type="Proteomes" id="UP001291999">
    <property type="component" value="Unassembled WGS sequence"/>
</dbReference>
<dbReference type="RefSeq" id="WP_172266427.1">
    <property type="nucleotide sequence ID" value="NZ_CP141058.1"/>
</dbReference>
<dbReference type="Pfam" id="PF06013">
    <property type="entry name" value="WXG100"/>
    <property type="match status" value="1"/>
</dbReference>
<dbReference type="EMBL" id="JAXQPW010000001">
    <property type="protein sequence ID" value="MDZ5660638.1"/>
    <property type="molecule type" value="Genomic_DNA"/>
</dbReference>
<name>A0ABU5K727_9ACTN</name>
<dbReference type="InterPro" id="IPR010310">
    <property type="entry name" value="T7SS_ESAT-6-like"/>
</dbReference>
<protein>
    <submittedName>
        <fullName evidence="1">WXG100 family type VII secretion target</fullName>
    </submittedName>
</protein>
<accession>A0ABU5K727</accession>
<dbReference type="Gene3D" id="1.10.287.1060">
    <property type="entry name" value="ESAT-6-like"/>
    <property type="match status" value="1"/>
</dbReference>
<proteinExistence type="predicted"/>
<reference evidence="1 2" key="1">
    <citation type="submission" date="2023-11" db="EMBL/GenBank/DDBJ databases">
        <title>Novel species in genus Nocardioides.</title>
        <authorList>
            <person name="Zhou H."/>
        </authorList>
    </citation>
    <scope>NUCLEOTIDE SEQUENCE [LARGE SCALE GENOMIC DNA]</scope>
    <source>
        <strain evidence="1 2">S-58</strain>
    </source>
</reference>
<evidence type="ECO:0000313" key="1">
    <source>
        <dbReference type="EMBL" id="MDZ5660638.1"/>
    </source>
</evidence>
<organism evidence="1 2">
    <name type="scientific">Nocardioides renjunii</name>
    <dbReference type="NCBI Taxonomy" id="3095075"/>
    <lineage>
        <taxon>Bacteria</taxon>
        <taxon>Bacillati</taxon>
        <taxon>Actinomycetota</taxon>
        <taxon>Actinomycetes</taxon>
        <taxon>Propionibacteriales</taxon>
        <taxon>Nocardioidaceae</taxon>
        <taxon>Nocardioides</taxon>
    </lineage>
</organism>
<gene>
    <name evidence="1" type="ORF">SFC79_02580</name>
</gene>
<sequence length="105" mass="11264">MILSGSLAYDLAAHDAATPRLAARLAELDERRHAAERTVDALLASWRGDAATHFATRWREWDDAAAEVVDSLSALLGAIDLARRDVETAESHGADRATDLGGRLG</sequence>